<evidence type="ECO:0000313" key="1">
    <source>
        <dbReference type="EMBL" id="PPS11501.1"/>
    </source>
</evidence>
<dbReference type="AlphaFoldDB" id="A0A2P5Y7H7"/>
<gene>
    <name evidence="1" type="ORF">GOBAR_AA09135</name>
</gene>
<accession>A0A2P5Y7H7</accession>
<protein>
    <submittedName>
        <fullName evidence="1">Uncharacterized protein</fullName>
    </submittedName>
</protein>
<dbReference type="EMBL" id="KZ663580">
    <property type="protein sequence ID" value="PPS11501.1"/>
    <property type="molecule type" value="Genomic_DNA"/>
</dbReference>
<reference evidence="1 2" key="1">
    <citation type="submission" date="2015-01" db="EMBL/GenBank/DDBJ databases">
        <title>Genome of allotetraploid Gossypium barbadense reveals genomic plasticity and fiber elongation in cotton evolution.</title>
        <authorList>
            <person name="Chen X."/>
            <person name="Liu X."/>
            <person name="Zhao B."/>
            <person name="Zheng H."/>
            <person name="Hu Y."/>
            <person name="Lu G."/>
            <person name="Yang C."/>
            <person name="Chen J."/>
            <person name="Shan C."/>
            <person name="Zhang L."/>
            <person name="Zhou Y."/>
            <person name="Wang L."/>
            <person name="Guo W."/>
            <person name="Bai Y."/>
            <person name="Ruan J."/>
            <person name="Shangguan X."/>
            <person name="Mao Y."/>
            <person name="Jiang J."/>
            <person name="Zhu Y."/>
            <person name="Lei J."/>
            <person name="Kang H."/>
            <person name="Chen S."/>
            <person name="He X."/>
            <person name="Wang R."/>
            <person name="Wang Y."/>
            <person name="Chen J."/>
            <person name="Wang L."/>
            <person name="Yu S."/>
            <person name="Wang B."/>
            <person name="Wei J."/>
            <person name="Song S."/>
            <person name="Lu X."/>
            <person name="Gao Z."/>
            <person name="Gu W."/>
            <person name="Deng X."/>
            <person name="Ma D."/>
            <person name="Wang S."/>
            <person name="Liang W."/>
            <person name="Fang L."/>
            <person name="Cai C."/>
            <person name="Zhu X."/>
            <person name="Zhou B."/>
            <person name="Zhang Y."/>
            <person name="Chen Z."/>
            <person name="Xu S."/>
            <person name="Zhu R."/>
            <person name="Wang S."/>
            <person name="Zhang T."/>
            <person name="Zhao G."/>
        </authorList>
    </citation>
    <scope>NUCLEOTIDE SEQUENCE [LARGE SCALE GENOMIC DNA]</scope>
    <source>
        <strain evidence="2">cv. Xinhai21</strain>
        <tissue evidence="1">Leaf</tissue>
    </source>
</reference>
<sequence length="345" mass="39538">MLTFDKGKHGLTHGRALGHAHTMGRDTVMRYGRVKAEQNFSQNTGFDTLPRSCNMVMGNPTKSTWAYNTAVSINHGSLPSNIEPNPRKHLNAISTQDDEGVIEPEPEPRQEIVVNKGRDEVDQNTNKPMTVEYKPRVPYPNATRKDSSVEQFELLVNKQKLDEALHVELNAEPPRTKTIEIVHYYHVENKDVYKKRRLQIEELEWRIHKQKIHDKPKLRQNELDTSPNQLQIGDTVLLDATDPHIVTTTQNEEIPLTVLSIFPFGTVEVSHPKFGTFKPTQPGTRACLKPWPSRGRDTAMRYCRVEARHDLAKTRDAINPHGRATWPWANLIGEYENTVPQYFET</sequence>
<proteinExistence type="predicted"/>
<dbReference type="OrthoDB" id="1937287at2759"/>
<evidence type="ECO:0000313" key="2">
    <source>
        <dbReference type="Proteomes" id="UP000239757"/>
    </source>
</evidence>
<name>A0A2P5Y7H7_GOSBA</name>
<organism evidence="1 2">
    <name type="scientific">Gossypium barbadense</name>
    <name type="common">Sea Island cotton</name>
    <name type="synonym">Hibiscus barbadensis</name>
    <dbReference type="NCBI Taxonomy" id="3634"/>
    <lineage>
        <taxon>Eukaryota</taxon>
        <taxon>Viridiplantae</taxon>
        <taxon>Streptophyta</taxon>
        <taxon>Embryophyta</taxon>
        <taxon>Tracheophyta</taxon>
        <taxon>Spermatophyta</taxon>
        <taxon>Magnoliopsida</taxon>
        <taxon>eudicotyledons</taxon>
        <taxon>Gunneridae</taxon>
        <taxon>Pentapetalae</taxon>
        <taxon>rosids</taxon>
        <taxon>malvids</taxon>
        <taxon>Malvales</taxon>
        <taxon>Malvaceae</taxon>
        <taxon>Malvoideae</taxon>
        <taxon>Gossypium</taxon>
    </lineage>
</organism>
<dbReference type="Proteomes" id="UP000239757">
    <property type="component" value="Unassembled WGS sequence"/>
</dbReference>